<dbReference type="EMBL" id="AZIM01000294">
    <property type="protein sequence ID" value="ETE71917.1"/>
    <property type="molecule type" value="Genomic_DNA"/>
</dbReference>
<organism evidence="1 2">
    <name type="scientific">Ophiophagus hannah</name>
    <name type="common">King cobra</name>
    <name type="synonym">Naja hannah</name>
    <dbReference type="NCBI Taxonomy" id="8665"/>
    <lineage>
        <taxon>Eukaryota</taxon>
        <taxon>Metazoa</taxon>
        <taxon>Chordata</taxon>
        <taxon>Craniata</taxon>
        <taxon>Vertebrata</taxon>
        <taxon>Euteleostomi</taxon>
        <taxon>Lepidosauria</taxon>
        <taxon>Squamata</taxon>
        <taxon>Bifurcata</taxon>
        <taxon>Unidentata</taxon>
        <taxon>Episquamata</taxon>
        <taxon>Toxicofera</taxon>
        <taxon>Serpentes</taxon>
        <taxon>Colubroidea</taxon>
        <taxon>Elapidae</taxon>
        <taxon>Elapinae</taxon>
        <taxon>Ophiophagus</taxon>
    </lineage>
</organism>
<dbReference type="AlphaFoldDB" id="V8PDD2"/>
<dbReference type="OrthoDB" id="3222at2759"/>
<gene>
    <name evidence="1" type="primary">AQP2</name>
    <name evidence="1" type="ORF">L345_02272</name>
</gene>
<evidence type="ECO:0000313" key="2">
    <source>
        <dbReference type="Proteomes" id="UP000018936"/>
    </source>
</evidence>
<dbReference type="Proteomes" id="UP000018936">
    <property type="component" value="Unassembled WGS sequence"/>
</dbReference>
<keyword evidence="2" id="KW-1185">Reference proteome</keyword>
<reference evidence="1 2" key="1">
    <citation type="journal article" date="2013" name="Proc. Natl. Acad. Sci. U.S.A.">
        <title>The king cobra genome reveals dynamic gene evolution and adaptation in the snake venom system.</title>
        <authorList>
            <person name="Vonk F.J."/>
            <person name="Casewell N.R."/>
            <person name="Henkel C.V."/>
            <person name="Heimberg A.M."/>
            <person name="Jansen H.J."/>
            <person name="McCleary R.J."/>
            <person name="Kerkkamp H.M."/>
            <person name="Vos R.A."/>
            <person name="Guerreiro I."/>
            <person name="Calvete J.J."/>
            <person name="Wuster W."/>
            <person name="Woods A.E."/>
            <person name="Logan J.M."/>
            <person name="Harrison R.A."/>
            <person name="Castoe T.A."/>
            <person name="de Koning A.P."/>
            <person name="Pollock D.D."/>
            <person name="Yandell M."/>
            <person name="Calderon D."/>
            <person name="Renjifo C."/>
            <person name="Currier R.B."/>
            <person name="Salgado D."/>
            <person name="Pla D."/>
            <person name="Sanz L."/>
            <person name="Hyder A.S."/>
            <person name="Ribeiro J.M."/>
            <person name="Arntzen J.W."/>
            <person name="van den Thillart G.E."/>
            <person name="Boetzer M."/>
            <person name="Pirovano W."/>
            <person name="Dirks R.P."/>
            <person name="Spaink H.P."/>
            <person name="Duboule D."/>
            <person name="McGlinn E."/>
            <person name="Kini R.M."/>
            <person name="Richardson M.K."/>
        </authorList>
    </citation>
    <scope>NUCLEOTIDE SEQUENCE</scope>
    <source>
        <tissue evidence="1">Blood</tissue>
    </source>
</reference>
<evidence type="ECO:0000313" key="1">
    <source>
        <dbReference type="EMBL" id="ETE71917.1"/>
    </source>
</evidence>
<accession>V8PDD2</accession>
<name>V8PDD2_OPHHA</name>
<proteinExistence type="predicted"/>
<sequence>MGPFVGAILASLIYNYVLCPQRLSREERLAVFKGFFAPEDNLQQPPGNRADSRWNSECADCSQKSIGYPAQ</sequence>
<feature type="non-terminal residue" evidence="1">
    <location>
        <position position="1"/>
    </location>
</feature>
<comment type="caution">
    <text evidence="1">The sequence shown here is derived from an EMBL/GenBank/DDBJ whole genome shotgun (WGS) entry which is preliminary data.</text>
</comment>
<protein>
    <submittedName>
        <fullName evidence="1">Aquaporin-2</fullName>
    </submittedName>
</protein>